<keyword evidence="1" id="KW-0472">Membrane</keyword>
<dbReference type="Pfam" id="PF06580">
    <property type="entry name" value="His_kinase"/>
    <property type="match status" value="1"/>
</dbReference>
<feature type="transmembrane region" description="Helical" evidence="1">
    <location>
        <begin position="43"/>
        <end position="61"/>
    </location>
</feature>
<keyword evidence="3" id="KW-0418">Kinase</keyword>
<dbReference type="Gene3D" id="3.30.565.10">
    <property type="entry name" value="Histidine kinase-like ATPase, C-terminal domain"/>
    <property type="match status" value="1"/>
</dbReference>
<evidence type="ECO:0000313" key="4">
    <source>
        <dbReference type="Proteomes" id="UP000664628"/>
    </source>
</evidence>
<reference evidence="3 4" key="1">
    <citation type="submission" date="2021-03" db="EMBL/GenBank/DDBJ databases">
        <title>Fibrella sp. HMF5405 genome sequencing and assembly.</title>
        <authorList>
            <person name="Kang H."/>
            <person name="Kim H."/>
            <person name="Bae S."/>
            <person name="Joh K."/>
        </authorList>
    </citation>
    <scope>NUCLEOTIDE SEQUENCE [LARGE SCALE GENOMIC DNA]</scope>
    <source>
        <strain evidence="3 4">HMF5405</strain>
    </source>
</reference>
<dbReference type="InterPro" id="IPR010559">
    <property type="entry name" value="Sig_transdc_His_kin_internal"/>
</dbReference>
<evidence type="ECO:0000313" key="3">
    <source>
        <dbReference type="EMBL" id="MBO0947805.1"/>
    </source>
</evidence>
<keyword evidence="4" id="KW-1185">Reference proteome</keyword>
<evidence type="ECO:0000259" key="2">
    <source>
        <dbReference type="Pfam" id="PF06580"/>
    </source>
</evidence>
<dbReference type="RefSeq" id="WP_207327705.1">
    <property type="nucleotide sequence ID" value="NZ_JAFMYW010000001.1"/>
</dbReference>
<protein>
    <submittedName>
        <fullName evidence="3">Histidine kinase</fullName>
    </submittedName>
</protein>
<dbReference type="InterPro" id="IPR050640">
    <property type="entry name" value="Bact_2-comp_sensor_kinase"/>
</dbReference>
<feature type="domain" description="Signal transduction histidine kinase internal region" evidence="2">
    <location>
        <begin position="156"/>
        <end position="234"/>
    </location>
</feature>
<accession>A0ABS3JCU0</accession>
<name>A0ABS3JCU0_9BACT</name>
<dbReference type="EMBL" id="JAFMYW010000001">
    <property type="protein sequence ID" value="MBO0947805.1"/>
    <property type="molecule type" value="Genomic_DNA"/>
</dbReference>
<keyword evidence="1" id="KW-1133">Transmembrane helix</keyword>
<dbReference type="PANTHER" id="PTHR34220:SF7">
    <property type="entry name" value="SENSOR HISTIDINE KINASE YPDA"/>
    <property type="match status" value="1"/>
</dbReference>
<organism evidence="3 4">
    <name type="scientific">Fibrella forsythiae</name>
    <dbReference type="NCBI Taxonomy" id="2817061"/>
    <lineage>
        <taxon>Bacteria</taxon>
        <taxon>Pseudomonadati</taxon>
        <taxon>Bacteroidota</taxon>
        <taxon>Cytophagia</taxon>
        <taxon>Cytophagales</taxon>
        <taxon>Spirosomataceae</taxon>
        <taxon>Fibrella</taxon>
    </lineage>
</organism>
<comment type="caution">
    <text evidence="3">The sequence shown here is derived from an EMBL/GenBank/DDBJ whole genome shotgun (WGS) entry which is preliminary data.</text>
</comment>
<dbReference type="PANTHER" id="PTHR34220">
    <property type="entry name" value="SENSOR HISTIDINE KINASE YPDA"/>
    <property type="match status" value="1"/>
</dbReference>
<keyword evidence="1" id="KW-0812">Transmembrane</keyword>
<sequence length="346" mass="40017">MKLLIRQERVRLYLRIGVAFLLLGVIGDLLYDVASVGPKAVNHVWMLTYLTTLNYLLYDHLLPAVRLTWKRVLLGFLLVWVCIGLCSFGLNAWRMMGIRLQLYTDLAAYKTNSDALKAQMGYSVGSLFFFGIIRYTYDFRQLKETAQQLRIEKQAAELNYLKSQTNPHFLFNTLNNIYALSREKSEMAPEAILRLSELLRYMLYETGGRHVALDKEVTIITNYLALERLRYDNTLRVTFTTDIDNPGQPLPPLLLMPLVENAFKHGTAETRQLPFVDIRLAVRQHRLQFVIRNSIDRSTDAPITERIGLTNLRRQLELLFTDYQLQLVREGPVFVTTLTINLTSHV</sequence>
<keyword evidence="3" id="KW-0808">Transferase</keyword>
<dbReference type="InterPro" id="IPR036890">
    <property type="entry name" value="HATPase_C_sf"/>
</dbReference>
<dbReference type="Proteomes" id="UP000664628">
    <property type="component" value="Unassembled WGS sequence"/>
</dbReference>
<dbReference type="GO" id="GO:0016301">
    <property type="term" value="F:kinase activity"/>
    <property type="evidence" value="ECO:0007669"/>
    <property type="project" value="UniProtKB-KW"/>
</dbReference>
<feature type="transmembrane region" description="Helical" evidence="1">
    <location>
        <begin position="12"/>
        <end position="31"/>
    </location>
</feature>
<evidence type="ECO:0000256" key="1">
    <source>
        <dbReference type="SAM" id="Phobius"/>
    </source>
</evidence>
<gene>
    <name evidence="3" type="ORF">J2I46_04380</name>
</gene>
<feature type="transmembrane region" description="Helical" evidence="1">
    <location>
        <begin position="73"/>
        <end position="93"/>
    </location>
</feature>
<proteinExistence type="predicted"/>